<comment type="caution">
    <text evidence="1">The sequence shown here is derived from an EMBL/GenBank/DDBJ whole genome shotgun (WGS) entry which is preliminary data.</text>
</comment>
<protein>
    <submittedName>
        <fullName evidence="1">Uncharacterized protein</fullName>
    </submittedName>
</protein>
<organism evidence="1 2">
    <name type="scientific">Psilocybe cf. subviscida</name>
    <dbReference type="NCBI Taxonomy" id="2480587"/>
    <lineage>
        <taxon>Eukaryota</taxon>
        <taxon>Fungi</taxon>
        <taxon>Dikarya</taxon>
        <taxon>Basidiomycota</taxon>
        <taxon>Agaricomycotina</taxon>
        <taxon>Agaricomycetes</taxon>
        <taxon>Agaricomycetidae</taxon>
        <taxon>Agaricales</taxon>
        <taxon>Agaricineae</taxon>
        <taxon>Strophariaceae</taxon>
        <taxon>Psilocybe</taxon>
    </lineage>
</organism>
<evidence type="ECO:0000313" key="1">
    <source>
        <dbReference type="EMBL" id="KAF5310579.1"/>
    </source>
</evidence>
<keyword evidence="2" id="KW-1185">Reference proteome</keyword>
<dbReference type="OrthoDB" id="3059123at2759"/>
<dbReference type="EMBL" id="JAACJJ010000057">
    <property type="protein sequence ID" value="KAF5310579.1"/>
    <property type="molecule type" value="Genomic_DNA"/>
</dbReference>
<name>A0A8H5ATG0_9AGAR</name>
<accession>A0A8H5ATG0</accession>
<proteinExistence type="predicted"/>
<dbReference type="Proteomes" id="UP000567179">
    <property type="component" value="Unassembled WGS sequence"/>
</dbReference>
<sequence length="140" mass="15903">MAYQKSKDVTKLKAAIKNFELAVEQYRKHRDLSLRTTLINCAVAVWRHYEDCGQFPALTLRHSSLGLTRRTPSTHLLISNALARTYFEQYQRAFGPRPFKPVGKQEAFDNAVKHYTGLKNNPPPPGASKAALRFNWAPCS</sequence>
<evidence type="ECO:0000313" key="2">
    <source>
        <dbReference type="Proteomes" id="UP000567179"/>
    </source>
</evidence>
<dbReference type="AlphaFoldDB" id="A0A8H5ATG0"/>
<reference evidence="1 2" key="1">
    <citation type="journal article" date="2020" name="ISME J.">
        <title>Uncovering the hidden diversity of litter-decomposition mechanisms in mushroom-forming fungi.</title>
        <authorList>
            <person name="Floudas D."/>
            <person name="Bentzer J."/>
            <person name="Ahren D."/>
            <person name="Johansson T."/>
            <person name="Persson P."/>
            <person name="Tunlid A."/>
        </authorList>
    </citation>
    <scope>NUCLEOTIDE SEQUENCE [LARGE SCALE GENOMIC DNA]</scope>
    <source>
        <strain evidence="1 2">CBS 101986</strain>
    </source>
</reference>
<gene>
    <name evidence="1" type="ORF">D9619_008227</name>
</gene>